<dbReference type="InterPro" id="IPR043502">
    <property type="entry name" value="DNA/RNA_pol_sf"/>
</dbReference>
<sequence>MYEPKSNRKSAELEKDFFIKYPYLKCFYDRVAKECRVIDVLIGQDFKYLLEKLDRIKRKWNEPCAIKYPLGWDVVGRVEEVLTNPLFCARRKVNTTIPRELAVTQLDYPPINSIKNEFDSLIQQDIIRSISNCWSSALHGVPKKNGRVHPCGDYRALNVQSGMDRAGSSSSRCSYVSCYRCIHTPTDKKQNVYCLKLLAVKHFPYFLEVRCFDVLTDYKLLTATFLNNKSTCTPIQPCQVEFVLQFKTEIRNIKGEDKLLTDTLERMSAFMQRFVHLWEPLHRLCCHLIYPVSFSRASATYHHLSNKLEKNK</sequence>
<protein>
    <submittedName>
        <fullName evidence="1">(salmon louse) hypothetical protein</fullName>
    </submittedName>
</protein>
<keyword evidence="2" id="KW-1185">Reference proteome</keyword>
<proteinExistence type="predicted"/>
<accession>A0A817FE32</accession>
<organism evidence="1 2">
    <name type="scientific">Lepeophtheirus salmonis</name>
    <name type="common">Salmon louse</name>
    <name type="synonym">Caligus salmonis</name>
    <dbReference type="NCBI Taxonomy" id="72036"/>
    <lineage>
        <taxon>Eukaryota</taxon>
        <taxon>Metazoa</taxon>
        <taxon>Ecdysozoa</taxon>
        <taxon>Arthropoda</taxon>
        <taxon>Crustacea</taxon>
        <taxon>Multicrustacea</taxon>
        <taxon>Hexanauplia</taxon>
        <taxon>Copepoda</taxon>
        <taxon>Siphonostomatoida</taxon>
        <taxon>Caligidae</taxon>
        <taxon>Lepeophtheirus</taxon>
    </lineage>
</organism>
<evidence type="ECO:0000313" key="2">
    <source>
        <dbReference type="Proteomes" id="UP000675881"/>
    </source>
</evidence>
<dbReference type="SUPFAM" id="SSF56672">
    <property type="entry name" value="DNA/RNA polymerases"/>
    <property type="match status" value="1"/>
</dbReference>
<dbReference type="EMBL" id="CAJNVT010000225">
    <property type="protein sequence ID" value="CAF2747755.1"/>
    <property type="molecule type" value="Genomic_DNA"/>
</dbReference>
<name>A0A817FE32_LEPSM</name>
<dbReference type="AlphaFoldDB" id="A0A817FE32"/>
<dbReference type="Proteomes" id="UP000675881">
    <property type="component" value="Unassembled WGS sequence"/>
</dbReference>
<gene>
    <name evidence="1" type="ORF">LSAA_374</name>
</gene>
<dbReference type="GO" id="GO:0071897">
    <property type="term" value="P:DNA biosynthetic process"/>
    <property type="evidence" value="ECO:0007669"/>
    <property type="project" value="UniProtKB-ARBA"/>
</dbReference>
<reference evidence="1" key="1">
    <citation type="submission" date="2021-02" db="EMBL/GenBank/DDBJ databases">
        <authorList>
            <person name="Bekaert M."/>
        </authorList>
    </citation>
    <scope>NUCLEOTIDE SEQUENCE</scope>
    <source>
        <strain evidence="1">IoA-00</strain>
    </source>
</reference>
<dbReference type="Gene3D" id="3.10.10.10">
    <property type="entry name" value="HIV Type 1 Reverse Transcriptase, subunit A, domain 1"/>
    <property type="match status" value="1"/>
</dbReference>
<comment type="caution">
    <text evidence="1">The sequence shown here is derived from an EMBL/GenBank/DDBJ whole genome shotgun (WGS) entry which is preliminary data.</text>
</comment>
<evidence type="ECO:0000313" key="1">
    <source>
        <dbReference type="EMBL" id="CAF2747755.1"/>
    </source>
</evidence>